<dbReference type="EMBL" id="CM042015">
    <property type="protein sequence ID" value="KAI3710044.1"/>
    <property type="molecule type" value="Genomic_DNA"/>
</dbReference>
<reference evidence="1 2" key="2">
    <citation type="journal article" date="2022" name="Mol. Ecol. Resour.">
        <title>The genomes of chicory, endive, great burdock and yacon provide insights into Asteraceae paleo-polyploidization history and plant inulin production.</title>
        <authorList>
            <person name="Fan W."/>
            <person name="Wang S."/>
            <person name="Wang H."/>
            <person name="Wang A."/>
            <person name="Jiang F."/>
            <person name="Liu H."/>
            <person name="Zhao H."/>
            <person name="Xu D."/>
            <person name="Zhang Y."/>
        </authorList>
    </citation>
    <scope>NUCLEOTIDE SEQUENCE [LARGE SCALE GENOMIC DNA]</scope>
    <source>
        <strain evidence="2">cv. Punajuju</strain>
        <tissue evidence="1">Leaves</tissue>
    </source>
</reference>
<organism evidence="1 2">
    <name type="scientific">Cichorium intybus</name>
    <name type="common">Chicory</name>
    <dbReference type="NCBI Taxonomy" id="13427"/>
    <lineage>
        <taxon>Eukaryota</taxon>
        <taxon>Viridiplantae</taxon>
        <taxon>Streptophyta</taxon>
        <taxon>Embryophyta</taxon>
        <taxon>Tracheophyta</taxon>
        <taxon>Spermatophyta</taxon>
        <taxon>Magnoliopsida</taxon>
        <taxon>eudicotyledons</taxon>
        <taxon>Gunneridae</taxon>
        <taxon>Pentapetalae</taxon>
        <taxon>asterids</taxon>
        <taxon>campanulids</taxon>
        <taxon>Asterales</taxon>
        <taxon>Asteraceae</taxon>
        <taxon>Cichorioideae</taxon>
        <taxon>Cichorieae</taxon>
        <taxon>Cichoriinae</taxon>
        <taxon>Cichorium</taxon>
    </lineage>
</organism>
<keyword evidence="2" id="KW-1185">Reference proteome</keyword>
<evidence type="ECO:0000313" key="1">
    <source>
        <dbReference type="EMBL" id="KAI3710044.1"/>
    </source>
</evidence>
<name>A0ACB9AJ21_CICIN</name>
<accession>A0ACB9AJ21</accession>
<gene>
    <name evidence="1" type="ORF">L2E82_39817</name>
</gene>
<comment type="caution">
    <text evidence="1">The sequence shown here is derived from an EMBL/GenBank/DDBJ whole genome shotgun (WGS) entry which is preliminary data.</text>
</comment>
<reference evidence="2" key="1">
    <citation type="journal article" date="2022" name="Mol. Ecol. Resour.">
        <title>The genomes of chicory, endive, great burdock and yacon provide insights into Asteraceae palaeo-polyploidization history and plant inulin production.</title>
        <authorList>
            <person name="Fan W."/>
            <person name="Wang S."/>
            <person name="Wang H."/>
            <person name="Wang A."/>
            <person name="Jiang F."/>
            <person name="Liu H."/>
            <person name="Zhao H."/>
            <person name="Xu D."/>
            <person name="Zhang Y."/>
        </authorList>
    </citation>
    <scope>NUCLEOTIDE SEQUENCE [LARGE SCALE GENOMIC DNA]</scope>
    <source>
        <strain evidence="2">cv. Punajuju</strain>
    </source>
</reference>
<dbReference type="Proteomes" id="UP001055811">
    <property type="component" value="Linkage Group LG07"/>
</dbReference>
<proteinExistence type="predicted"/>
<evidence type="ECO:0000313" key="2">
    <source>
        <dbReference type="Proteomes" id="UP001055811"/>
    </source>
</evidence>
<protein>
    <submittedName>
        <fullName evidence="1">Uncharacterized protein</fullName>
    </submittedName>
</protein>
<sequence length="104" mass="11305">MSARESDHFVVMPKRSYIVLVHVSLSETETPVTLEDNGVDWKTVILSTAGLATAASAPIPLFGLWRVALIVWRVALMEKAMPPGCKGACLSSSLQYVTLGYIIK</sequence>